<accession>A0ABX0ZJ08</accession>
<organism evidence="2 3">
    <name type="scientific">Actinacidiphila epipremni</name>
    <dbReference type="NCBI Taxonomy" id="2053013"/>
    <lineage>
        <taxon>Bacteria</taxon>
        <taxon>Bacillati</taxon>
        <taxon>Actinomycetota</taxon>
        <taxon>Actinomycetes</taxon>
        <taxon>Kitasatosporales</taxon>
        <taxon>Streptomycetaceae</taxon>
        <taxon>Actinacidiphila</taxon>
    </lineage>
</organism>
<dbReference type="Pfam" id="PF17197">
    <property type="entry name" value="DUF5134"/>
    <property type="match status" value="1"/>
</dbReference>
<sequence length="183" mass="18290">MHGPPVVAWLLVALSVAAALMCVLRGGARAEALLGAGMALMAVPMSVFDPPRWGSAVLAAVFAAAALEAVRPSPHRPAHRMHHSVCAGAMVYMAAAMAAAGPVHEGHAGHTGAGGGAPLLTGLLLAYFAAYVLRSGARLVAVAGAPAPLPATGGAIRLRHAPEVAAACRVAMALAMFAMLLTL</sequence>
<proteinExistence type="predicted"/>
<dbReference type="EMBL" id="JAATEJ010000006">
    <property type="protein sequence ID" value="NJP43835.1"/>
    <property type="molecule type" value="Genomic_DNA"/>
</dbReference>
<keyword evidence="1" id="KW-1133">Transmembrane helix</keyword>
<feature type="transmembrane region" description="Helical" evidence="1">
    <location>
        <begin position="82"/>
        <end position="103"/>
    </location>
</feature>
<feature type="transmembrane region" description="Helical" evidence="1">
    <location>
        <begin position="53"/>
        <end position="70"/>
    </location>
</feature>
<reference evidence="2 3" key="1">
    <citation type="submission" date="2020-03" db="EMBL/GenBank/DDBJ databases">
        <title>WGS of actinomycetes isolated from Thailand.</title>
        <authorList>
            <person name="Thawai C."/>
        </authorList>
    </citation>
    <scope>NUCLEOTIDE SEQUENCE [LARGE SCALE GENOMIC DNA]</scope>
    <source>
        <strain evidence="2 3">PRB2-1</strain>
    </source>
</reference>
<feature type="transmembrane region" description="Helical" evidence="1">
    <location>
        <begin position="115"/>
        <end position="133"/>
    </location>
</feature>
<feature type="transmembrane region" description="Helical" evidence="1">
    <location>
        <begin position="6"/>
        <end position="24"/>
    </location>
</feature>
<dbReference type="Proteomes" id="UP000734511">
    <property type="component" value="Unassembled WGS sequence"/>
</dbReference>
<keyword evidence="1" id="KW-0812">Transmembrane</keyword>
<evidence type="ECO:0000313" key="2">
    <source>
        <dbReference type="EMBL" id="NJP43835.1"/>
    </source>
</evidence>
<gene>
    <name evidence="2" type="ORF">HCN08_10520</name>
</gene>
<name>A0ABX0ZJ08_9ACTN</name>
<comment type="caution">
    <text evidence="2">The sequence shown here is derived from an EMBL/GenBank/DDBJ whole genome shotgun (WGS) entry which is preliminary data.</text>
</comment>
<protein>
    <submittedName>
        <fullName evidence="2">DUF5134 domain-containing protein</fullName>
    </submittedName>
</protein>
<dbReference type="RefSeq" id="WP_167982705.1">
    <property type="nucleotide sequence ID" value="NZ_JAATEJ010000006.1"/>
</dbReference>
<dbReference type="InterPro" id="IPR033458">
    <property type="entry name" value="DUF5134"/>
</dbReference>
<keyword evidence="1" id="KW-0472">Membrane</keyword>
<evidence type="ECO:0000256" key="1">
    <source>
        <dbReference type="SAM" id="Phobius"/>
    </source>
</evidence>
<keyword evidence="3" id="KW-1185">Reference proteome</keyword>
<feature type="transmembrane region" description="Helical" evidence="1">
    <location>
        <begin position="31"/>
        <end position="47"/>
    </location>
</feature>
<evidence type="ECO:0000313" key="3">
    <source>
        <dbReference type="Proteomes" id="UP000734511"/>
    </source>
</evidence>